<keyword evidence="1" id="KW-0547">Nucleotide-binding</keyword>
<dbReference type="Pfam" id="PF00005">
    <property type="entry name" value="ABC_tran"/>
    <property type="match status" value="2"/>
</dbReference>
<dbReference type="InterPro" id="IPR003593">
    <property type="entry name" value="AAA+_ATPase"/>
</dbReference>
<dbReference type="PANTHER" id="PTHR43790:SF4">
    <property type="entry name" value="GUANOSINE IMPORT ATP-BINDING PROTEIN NUPO"/>
    <property type="match status" value="1"/>
</dbReference>
<evidence type="ECO:0000313" key="4">
    <source>
        <dbReference type="EMBL" id="MDR5653349.1"/>
    </source>
</evidence>
<keyword evidence="2 4" id="KW-0067">ATP-binding</keyword>
<organism evidence="4 5">
    <name type="scientific">Ruixingdingia sedimenti</name>
    <dbReference type="NCBI Taxonomy" id="3073604"/>
    <lineage>
        <taxon>Bacteria</taxon>
        <taxon>Pseudomonadati</taxon>
        <taxon>Pseudomonadota</taxon>
        <taxon>Alphaproteobacteria</taxon>
        <taxon>Rhodobacterales</taxon>
        <taxon>Paracoccaceae</taxon>
        <taxon>Ruixingdingia</taxon>
    </lineage>
</organism>
<proteinExistence type="predicted"/>
<feature type="domain" description="ABC transporter" evidence="3">
    <location>
        <begin position="6"/>
        <end position="239"/>
    </location>
</feature>
<dbReference type="EMBL" id="JAVKPH010000013">
    <property type="protein sequence ID" value="MDR5653349.1"/>
    <property type="molecule type" value="Genomic_DNA"/>
</dbReference>
<dbReference type="SUPFAM" id="SSF52540">
    <property type="entry name" value="P-loop containing nucleoside triphosphate hydrolases"/>
    <property type="match status" value="2"/>
</dbReference>
<protein>
    <submittedName>
        <fullName evidence="4">ATP-binding cassette domain-containing protein</fullName>
    </submittedName>
</protein>
<gene>
    <name evidence="4" type="ORF">RGD00_12085</name>
</gene>
<comment type="caution">
    <text evidence="4">The sequence shown here is derived from an EMBL/GenBank/DDBJ whole genome shotgun (WGS) entry which is preliminary data.</text>
</comment>
<dbReference type="InterPro" id="IPR017871">
    <property type="entry name" value="ABC_transporter-like_CS"/>
</dbReference>
<accession>A0ABU1FA83</accession>
<evidence type="ECO:0000256" key="2">
    <source>
        <dbReference type="ARBA" id="ARBA00022840"/>
    </source>
</evidence>
<dbReference type="PROSITE" id="PS00211">
    <property type="entry name" value="ABC_TRANSPORTER_1"/>
    <property type="match status" value="1"/>
</dbReference>
<feature type="domain" description="ABC transporter" evidence="3">
    <location>
        <begin position="275"/>
        <end position="520"/>
    </location>
</feature>
<dbReference type="PANTHER" id="PTHR43790">
    <property type="entry name" value="CARBOHYDRATE TRANSPORT ATP-BINDING PROTEIN MG119-RELATED"/>
    <property type="match status" value="1"/>
</dbReference>
<dbReference type="InterPro" id="IPR003439">
    <property type="entry name" value="ABC_transporter-like_ATP-bd"/>
</dbReference>
<evidence type="ECO:0000259" key="3">
    <source>
        <dbReference type="PROSITE" id="PS50893"/>
    </source>
</evidence>
<dbReference type="CDD" id="cd03216">
    <property type="entry name" value="ABC_Carb_Monos_I"/>
    <property type="match status" value="1"/>
</dbReference>
<evidence type="ECO:0000313" key="5">
    <source>
        <dbReference type="Proteomes" id="UP001247754"/>
    </source>
</evidence>
<dbReference type="GO" id="GO:0005524">
    <property type="term" value="F:ATP binding"/>
    <property type="evidence" value="ECO:0007669"/>
    <property type="project" value="UniProtKB-KW"/>
</dbReference>
<dbReference type="CDD" id="cd03215">
    <property type="entry name" value="ABC_Carb_Monos_II"/>
    <property type="match status" value="1"/>
</dbReference>
<dbReference type="RefSeq" id="WP_310457589.1">
    <property type="nucleotide sequence ID" value="NZ_JAVKPH010000013.1"/>
</dbReference>
<dbReference type="PROSITE" id="PS50893">
    <property type="entry name" value="ABC_TRANSPORTER_2"/>
    <property type="match status" value="2"/>
</dbReference>
<dbReference type="InterPro" id="IPR027417">
    <property type="entry name" value="P-loop_NTPase"/>
</dbReference>
<name>A0ABU1FA83_9RHOB</name>
<evidence type="ECO:0000256" key="1">
    <source>
        <dbReference type="ARBA" id="ARBA00022741"/>
    </source>
</evidence>
<dbReference type="Proteomes" id="UP001247754">
    <property type="component" value="Unassembled WGS sequence"/>
</dbReference>
<dbReference type="Gene3D" id="3.40.50.300">
    <property type="entry name" value="P-loop containing nucleotide triphosphate hydrolases"/>
    <property type="match status" value="2"/>
</dbReference>
<dbReference type="SMART" id="SM00382">
    <property type="entry name" value="AAA"/>
    <property type="match status" value="1"/>
</dbReference>
<keyword evidence="5" id="KW-1185">Reference proteome</keyword>
<sequence>MTAAVLALSGLAKSYGAVRAVAGLDLALHPGEVVALVGENGAGKSTVVNMITGMTQPDAGTIRIKGAAVTLPNPRAAQGRGIGVVHQHYALVDSFTVAETFALGAAGPGRLDRASLRARVAALAAEVGIAIDPDARIGSLDVAGQQRVEILRALSRPVDLLVLDEPTAVLTQEDADRLFAVIARLRTKGVAVLLITHKLADVFRICDRAAVMHAGHLVADRPVAAFTPEAVVSLMIAGQEGSDAAAEMAGRLSADFATDDAAPVPEDHAAGPVLLTAEGLRLRRANGSVAVEGVGFDLRAGEILALAGVEGNGQAELIQCLAGLALPDAGHVAFGAFDSRRPGLDAAALRRAGLAHVPDDRRHQGIAEGLSLTENLILSHLSGPRYARGPLLDRGHARADTAAAIADYAIRTTGPDQPIGRLSGGNQQKLVLARELLGEPRLLLAAHPSRGLDIRTIAAVQDHLRAARDRGAGVLLVSADLGEIWRLADRVMVFAAGHMRGPVRLADVTRAELGGWMAGH</sequence>
<reference evidence="4 5" key="1">
    <citation type="submission" date="2023-09" db="EMBL/GenBank/DDBJ databases">
        <title>Xinfangfangia sedmenti sp. nov., isolated the sedment.</title>
        <authorList>
            <person name="Xu L."/>
        </authorList>
    </citation>
    <scope>NUCLEOTIDE SEQUENCE [LARGE SCALE GENOMIC DNA]</scope>
    <source>
        <strain evidence="4 5">LG-4</strain>
    </source>
</reference>
<dbReference type="InterPro" id="IPR050107">
    <property type="entry name" value="ABC_carbohydrate_import_ATPase"/>
</dbReference>